<keyword evidence="7" id="KW-0547">Nucleotide-binding</keyword>
<dbReference type="GeneID" id="25740396"/>
<keyword evidence="4" id="KW-1003">Cell membrane</keyword>
<dbReference type="InterPro" id="IPR008250">
    <property type="entry name" value="ATPase_P-typ_transduc_dom_A_sf"/>
</dbReference>
<dbReference type="InterPro" id="IPR018303">
    <property type="entry name" value="ATPase_P-typ_P_site"/>
</dbReference>
<dbReference type="RefSeq" id="XP_013899459.1">
    <property type="nucleotide sequence ID" value="XM_014044005.1"/>
</dbReference>
<evidence type="ECO:0000256" key="3">
    <source>
        <dbReference type="ARBA" id="ARBA00008804"/>
    </source>
</evidence>
<dbReference type="InterPro" id="IPR023299">
    <property type="entry name" value="ATPase_P-typ_cyto_dom_N"/>
</dbReference>
<dbReference type="InterPro" id="IPR001757">
    <property type="entry name" value="P_typ_ATPase"/>
</dbReference>
<dbReference type="GO" id="GO:0005524">
    <property type="term" value="F:ATP binding"/>
    <property type="evidence" value="ECO:0007669"/>
    <property type="project" value="UniProtKB-KW"/>
</dbReference>
<dbReference type="SMART" id="SM00831">
    <property type="entry name" value="Cation_ATPase_N"/>
    <property type="match status" value="1"/>
</dbReference>
<dbReference type="Gene3D" id="2.70.150.10">
    <property type="entry name" value="Calcium-transporting ATPase, cytoplasmic transduction domain A"/>
    <property type="match status" value="1"/>
</dbReference>
<dbReference type="SUPFAM" id="SSF81665">
    <property type="entry name" value="Calcium ATPase, transmembrane domain M"/>
    <property type="match status" value="1"/>
</dbReference>
<keyword evidence="5" id="KW-0597">Phosphoprotein</keyword>
<comment type="function">
    <text evidence="1">The plasma membrane ATPase of plants and fungi is a hydrogen ion pump. The proton gradient it generates drives the active transport of nutrients by H(+)-symport. The resulting external acidification and/or internal alkinization may mediate growth responses.</text>
</comment>
<dbReference type="PROSITE" id="PS00154">
    <property type="entry name" value="ATPASE_E1_E2"/>
    <property type="match status" value="1"/>
</dbReference>
<dbReference type="SUPFAM" id="SSF81653">
    <property type="entry name" value="Calcium ATPase, transduction domain A"/>
    <property type="match status" value="1"/>
</dbReference>
<feature type="transmembrane region" description="Helical" evidence="13">
    <location>
        <begin position="61"/>
        <end position="84"/>
    </location>
</feature>
<feature type="region of interest" description="Disordered" evidence="12">
    <location>
        <begin position="346"/>
        <end position="365"/>
    </location>
</feature>
<evidence type="ECO:0000256" key="8">
    <source>
        <dbReference type="ARBA" id="ARBA00022840"/>
    </source>
</evidence>
<keyword evidence="10 13" id="KW-1133">Transmembrane helix</keyword>
<protein>
    <submittedName>
        <fullName evidence="15">H+-transporting ATPase</fullName>
        <ecNumber evidence="15">3.6.3.6</ecNumber>
    </submittedName>
</protein>
<dbReference type="Pfam" id="PF00690">
    <property type="entry name" value="Cation_ATPase_N"/>
    <property type="match status" value="1"/>
</dbReference>
<evidence type="ECO:0000256" key="9">
    <source>
        <dbReference type="ARBA" id="ARBA00022967"/>
    </source>
</evidence>
<evidence type="ECO:0000256" key="7">
    <source>
        <dbReference type="ARBA" id="ARBA00022741"/>
    </source>
</evidence>
<dbReference type="FunFam" id="2.70.150.10:FF:000042">
    <property type="entry name" value="Plasma membrane ATPase"/>
    <property type="match status" value="1"/>
</dbReference>
<proteinExistence type="inferred from homology"/>
<gene>
    <name evidence="15" type="ORF">MNEG_7520</name>
</gene>
<dbReference type="Pfam" id="PF00122">
    <property type="entry name" value="E1-E2_ATPase"/>
    <property type="match status" value="1"/>
</dbReference>
<evidence type="ECO:0000256" key="11">
    <source>
        <dbReference type="ARBA" id="ARBA00023136"/>
    </source>
</evidence>
<dbReference type="Proteomes" id="UP000054498">
    <property type="component" value="Unassembled WGS sequence"/>
</dbReference>
<dbReference type="PRINTS" id="PR00119">
    <property type="entry name" value="CATATPASE"/>
</dbReference>
<evidence type="ECO:0000259" key="14">
    <source>
        <dbReference type="SMART" id="SM00831"/>
    </source>
</evidence>
<reference evidence="15 16" key="1">
    <citation type="journal article" date="2013" name="BMC Genomics">
        <title>Reconstruction of the lipid metabolism for the microalga Monoraphidium neglectum from its genome sequence reveals characteristics suitable for biofuel production.</title>
        <authorList>
            <person name="Bogen C."/>
            <person name="Al-Dilaimi A."/>
            <person name="Albersmeier A."/>
            <person name="Wichmann J."/>
            <person name="Grundmann M."/>
            <person name="Rupp O."/>
            <person name="Lauersen K.J."/>
            <person name="Blifernez-Klassen O."/>
            <person name="Kalinowski J."/>
            <person name="Goesmann A."/>
            <person name="Mussgnug J.H."/>
            <person name="Kruse O."/>
        </authorList>
    </citation>
    <scope>NUCLEOTIDE SEQUENCE [LARGE SCALE GENOMIC DNA]</scope>
    <source>
        <strain evidence="15 16">SAG 48.87</strain>
    </source>
</reference>
<dbReference type="PANTHER" id="PTHR42861">
    <property type="entry name" value="CALCIUM-TRANSPORTING ATPASE"/>
    <property type="match status" value="1"/>
</dbReference>
<dbReference type="EC" id="3.6.3.6" evidence="15"/>
<feature type="transmembrane region" description="Helical" evidence="13">
    <location>
        <begin position="90"/>
        <end position="109"/>
    </location>
</feature>
<dbReference type="STRING" id="145388.A0A0D2MAY7"/>
<dbReference type="GO" id="GO:0005886">
    <property type="term" value="C:plasma membrane"/>
    <property type="evidence" value="ECO:0007669"/>
    <property type="project" value="UniProtKB-SubCell"/>
</dbReference>
<evidence type="ECO:0000256" key="2">
    <source>
        <dbReference type="ARBA" id="ARBA00004651"/>
    </source>
</evidence>
<evidence type="ECO:0000313" key="15">
    <source>
        <dbReference type="EMBL" id="KIZ00440.1"/>
    </source>
</evidence>
<dbReference type="GO" id="GO:0016887">
    <property type="term" value="F:ATP hydrolysis activity"/>
    <property type="evidence" value="ECO:0007669"/>
    <property type="project" value="InterPro"/>
</dbReference>
<feature type="region of interest" description="Disordered" evidence="12">
    <location>
        <begin position="1"/>
        <end position="22"/>
    </location>
</feature>
<feature type="transmembrane region" description="Helical" evidence="13">
    <location>
        <begin position="269"/>
        <end position="292"/>
    </location>
</feature>
<name>A0A0D2MAY7_9CHLO</name>
<keyword evidence="8" id="KW-0067">ATP-binding</keyword>
<feature type="domain" description="Cation-transporting P-type ATPase N-terminal" evidence="14">
    <location>
        <begin position="4"/>
        <end position="86"/>
    </location>
</feature>
<organism evidence="15 16">
    <name type="scientific">Monoraphidium neglectum</name>
    <dbReference type="NCBI Taxonomy" id="145388"/>
    <lineage>
        <taxon>Eukaryota</taxon>
        <taxon>Viridiplantae</taxon>
        <taxon>Chlorophyta</taxon>
        <taxon>core chlorophytes</taxon>
        <taxon>Chlorophyceae</taxon>
        <taxon>CS clade</taxon>
        <taxon>Sphaeropleales</taxon>
        <taxon>Selenastraceae</taxon>
        <taxon>Monoraphidium</taxon>
    </lineage>
</organism>
<dbReference type="EMBL" id="KK101556">
    <property type="protein sequence ID" value="KIZ00440.1"/>
    <property type="molecule type" value="Genomic_DNA"/>
</dbReference>
<dbReference type="Gene3D" id="1.20.1110.10">
    <property type="entry name" value="Calcium-transporting ATPase, transmembrane domain"/>
    <property type="match status" value="1"/>
</dbReference>
<evidence type="ECO:0000256" key="4">
    <source>
        <dbReference type="ARBA" id="ARBA00022475"/>
    </source>
</evidence>
<evidence type="ECO:0000313" key="16">
    <source>
        <dbReference type="Proteomes" id="UP000054498"/>
    </source>
</evidence>
<dbReference type="NCBIfam" id="TIGR01494">
    <property type="entry name" value="ATPase_P-type"/>
    <property type="match status" value="1"/>
</dbReference>
<dbReference type="Gene3D" id="3.40.1110.10">
    <property type="entry name" value="Calcium-transporting ATPase, cytoplasmic domain N"/>
    <property type="match status" value="1"/>
</dbReference>
<evidence type="ECO:0000256" key="12">
    <source>
        <dbReference type="SAM" id="MobiDB-lite"/>
    </source>
</evidence>
<accession>A0A0D2MAY7</accession>
<evidence type="ECO:0000256" key="5">
    <source>
        <dbReference type="ARBA" id="ARBA00022553"/>
    </source>
</evidence>
<evidence type="ECO:0000256" key="13">
    <source>
        <dbReference type="SAM" id="Phobius"/>
    </source>
</evidence>
<comment type="similarity">
    <text evidence="3">Belongs to the cation transport ATPase (P-type) (TC 3.A.3) family. Type IIIA subfamily.</text>
</comment>
<keyword evidence="11 13" id="KW-0472">Membrane</keyword>
<comment type="subcellular location">
    <subcellularLocation>
        <location evidence="2">Cell membrane</location>
        <topology evidence="2">Multi-pass membrane protein</topology>
    </subcellularLocation>
</comment>
<evidence type="ECO:0000256" key="10">
    <source>
        <dbReference type="ARBA" id="ARBA00022989"/>
    </source>
</evidence>
<dbReference type="InterPro" id="IPR023214">
    <property type="entry name" value="HAD_sf"/>
</dbReference>
<evidence type="ECO:0000256" key="6">
    <source>
        <dbReference type="ARBA" id="ARBA00022692"/>
    </source>
</evidence>
<keyword evidence="9" id="KW-1278">Translocase</keyword>
<dbReference type="OrthoDB" id="116380at2759"/>
<keyword evidence="6 13" id="KW-0812">Transmembrane</keyword>
<evidence type="ECO:0000256" key="1">
    <source>
        <dbReference type="ARBA" id="ARBA00003417"/>
    </source>
</evidence>
<keyword evidence="15" id="KW-0378">Hydrolase</keyword>
<feature type="transmembrane region" description="Helical" evidence="13">
    <location>
        <begin position="236"/>
        <end position="257"/>
    </location>
</feature>
<dbReference type="Gene3D" id="3.40.50.1000">
    <property type="entry name" value="HAD superfamily/HAD-like"/>
    <property type="match status" value="1"/>
</dbReference>
<keyword evidence="16" id="KW-1185">Reference proteome</keyword>
<sequence>MGEDAAKEPVVEEASGKAESKTEAKKEFVPGVGFTTAEAEALLLEWGRNELEEKTTPKWLIFLKMLIQPMPIMIWIAIIIMLALEHWIDFAILMAIQFINAFLGWYETVKAADAVAALKASLKPTATCKRDGKWQNMDAALLVPGDLVLLASGSSIPADCLVNHGRIEVDQSALTGESLPVTMYQGDSAKMGSTVTRGEVEATVEFTGKHTFFGKTATMLQQADGMGHLQKILMQITLALVVLSLILCFTALGYLIGHGKEGVKEALSFTVVLLVASIPIAIEIVCTTTLALGSRQLSQEGAIVTRLASIEEMAGMNMLCSDKTGTLTLNKMVIQEDCPIYTPGARHLPAASPPRALGPGHRRPS</sequence>
<dbReference type="InterPro" id="IPR004014">
    <property type="entry name" value="ATPase_P-typ_cation-transptr_N"/>
</dbReference>
<dbReference type="KEGG" id="mng:MNEG_7520"/>
<dbReference type="AlphaFoldDB" id="A0A0D2MAY7"/>
<dbReference type="InterPro" id="IPR059000">
    <property type="entry name" value="ATPase_P-type_domA"/>
</dbReference>
<dbReference type="InterPro" id="IPR023298">
    <property type="entry name" value="ATPase_P-typ_TM_dom_sf"/>
</dbReference>